<comment type="pathway">
    <text evidence="3 11">Cofactor biosynthesis; thiamine diphosphate biosynthesis; 4-methyl-5-(2-phosphoethyl)-thiazole from 5-(2-hydroxyethyl)-4-methylthiazole: step 1/1.</text>
</comment>
<evidence type="ECO:0000256" key="5">
    <source>
        <dbReference type="ARBA" id="ARBA00022723"/>
    </source>
</evidence>
<evidence type="ECO:0000256" key="6">
    <source>
        <dbReference type="ARBA" id="ARBA00022741"/>
    </source>
</evidence>
<dbReference type="InterPro" id="IPR000417">
    <property type="entry name" value="Hyethyz_kinase"/>
</dbReference>
<evidence type="ECO:0000256" key="11">
    <source>
        <dbReference type="HAMAP-Rule" id="MF_00228"/>
    </source>
</evidence>
<keyword evidence="9 11" id="KW-0460">Magnesium</keyword>
<sequence length="263" mass="29122">MIDFENILDLMRENTHTIHVIVSPLASNDMANVLLSLNQAPFLAEYYNEVYEVTQNSHALLVNMGTISESKLKGIKEALKSAKENNIPIILDPVGVSATKIRLETCLYYLKNYPIKVLKGNYSEIYSIYHKKLSTRGVDSKSIEKEEIINICKDLSSMYNTIVVASGKEDIISDGKDILILKNGSPLLPKVTGTGCILGGIIAAAYSFENTINAIALAISLLNIAAELAQKEKGMATFKISLLDEISLMDSKKIMERIDYERL</sequence>
<evidence type="ECO:0000256" key="8">
    <source>
        <dbReference type="ARBA" id="ARBA00022840"/>
    </source>
</evidence>
<accession>A0ABW9M9B2</accession>
<feature type="binding site" evidence="11">
    <location>
        <position position="119"/>
    </location>
    <ligand>
        <name>ATP</name>
        <dbReference type="ChEBI" id="CHEBI:30616"/>
    </ligand>
</feature>
<comment type="similarity">
    <text evidence="11">Belongs to the Thz kinase family.</text>
</comment>
<comment type="function">
    <text evidence="11">Catalyzes the phosphorylation of the hydroxyl group of 4-methyl-5-beta-hydroxyethylthiazole (THZ).</text>
</comment>
<name>A0ABW9M9B2_9FIRM</name>
<gene>
    <name evidence="11 12" type="primary">thiM</name>
    <name evidence="12" type="ORF">ACCQ41_06440</name>
</gene>
<dbReference type="PANTHER" id="PTHR12592:SF0">
    <property type="entry name" value="ATP-DEPENDENT (S)-NAD(P)H-HYDRATE DEHYDRATASE"/>
    <property type="match status" value="1"/>
</dbReference>
<evidence type="ECO:0000256" key="4">
    <source>
        <dbReference type="ARBA" id="ARBA00022679"/>
    </source>
</evidence>
<dbReference type="Proteomes" id="UP001637996">
    <property type="component" value="Unassembled WGS sequence"/>
</dbReference>
<dbReference type="PRINTS" id="PR01099">
    <property type="entry name" value="HYETHTZKNASE"/>
</dbReference>
<comment type="cofactor">
    <cofactor evidence="2 11">
        <name>Mg(2+)</name>
        <dbReference type="ChEBI" id="CHEBI:18420"/>
    </cofactor>
</comment>
<keyword evidence="5 11" id="KW-0479">Metal-binding</keyword>
<comment type="caution">
    <text evidence="12">The sequence shown here is derived from an EMBL/GenBank/DDBJ whole genome shotgun (WGS) entry which is preliminary data.</text>
</comment>
<proteinExistence type="inferred from homology"/>
<keyword evidence="6 11" id="KW-0547">Nucleotide-binding</keyword>
<evidence type="ECO:0000256" key="7">
    <source>
        <dbReference type="ARBA" id="ARBA00022777"/>
    </source>
</evidence>
<organism evidence="12 13">
    <name type="scientific">Anaerococcus martiniensis</name>
    <dbReference type="NCBI Taxonomy" id="3115615"/>
    <lineage>
        <taxon>Bacteria</taxon>
        <taxon>Bacillati</taxon>
        <taxon>Bacillota</taxon>
        <taxon>Tissierellia</taxon>
        <taxon>Tissierellales</taxon>
        <taxon>Peptoniphilaceae</taxon>
        <taxon>Anaerococcus</taxon>
    </lineage>
</organism>
<protein>
    <recommendedName>
        <fullName evidence="11">Hydroxyethylthiazole kinase</fullName>
        <ecNumber evidence="11">2.7.1.50</ecNumber>
    </recommendedName>
    <alternativeName>
        <fullName evidence="11">4-methyl-5-beta-hydroxyethylthiazole kinase</fullName>
        <shortName evidence="11">TH kinase</shortName>
        <shortName evidence="11">Thz kinase</shortName>
    </alternativeName>
</protein>
<dbReference type="CDD" id="cd01170">
    <property type="entry name" value="THZ_kinase"/>
    <property type="match status" value="1"/>
</dbReference>
<dbReference type="Gene3D" id="3.40.1190.20">
    <property type="match status" value="1"/>
</dbReference>
<keyword evidence="10 11" id="KW-0784">Thiamine biosynthesis</keyword>
<evidence type="ECO:0000256" key="10">
    <source>
        <dbReference type="ARBA" id="ARBA00022977"/>
    </source>
</evidence>
<evidence type="ECO:0000313" key="12">
    <source>
        <dbReference type="EMBL" id="MFO3665879.1"/>
    </source>
</evidence>
<feature type="binding site" evidence="11">
    <location>
        <position position="193"/>
    </location>
    <ligand>
        <name>substrate</name>
    </ligand>
</feature>
<evidence type="ECO:0000256" key="9">
    <source>
        <dbReference type="ARBA" id="ARBA00022842"/>
    </source>
</evidence>
<reference evidence="12 13" key="1">
    <citation type="journal article" date="2025" name="Anaerobe">
        <title>Description of Anaerococcus kampingiae sp. nov., Anaerococcus groningensis sp. nov., Anaerococcus martiniensis sp. nov., and Anaerococcus cruorum sp. nov., isolated from human clinical specimens.</title>
        <authorList>
            <person name="Boiten K.E."/>
            <person name="Meijer J."/>
            <person name="van Wezel E.M."/>
            <person name="Veloo A.C.M."/>
        </authorList>
    </citation>
    <scope>NUCLEOTIDE SEQUENCE [LARGE SCALE GENOMIC DNA]</scope>
    <source>
        <strain evidence="12 13">ENR0831</strain>
    </source>
</reference>
<dbReference type="SUPFAM" id="SSF53613">
    <property type="entry name" value="Ribokinase-like"/>
    <property type="match status" value="1"/>
</dbReference>
<feature type="binding site" evidence="11">
    <location>
        <position position="166"/>
    </location>
    <ligand>
        <name>ATP</name>
        <dbReference type="ChEBI" id="CHEBI:30616"/>
    </ligand>
</feature>
<dbReference type="NCBIfam" id="NF006830">
    <property type="entry name" value="PRK09355.1"/>
    <property type="match status" value="1"/>
</dbReference>
<dbReference type="HAMAP" id="MF_00228">
    <property type="entry name" value="Thz_kinase"/>
    <property type="match status" value="1"/>
</dbReference>
<evidence type="ECO:0000256" key="2">
    <source>
        <dbReference type="ARBA" id="ARBA00001946"/>
    </source>
</evidence>
<dbReference type="PIRSF" id="PIRSF000513">
    <property type="entry name" value="Thz_kinase"/>
    <property type="match status" value="1"/>
</dbReference>
<comment type="catalytic activity">
    <reaction evidence="1 11">
        <text>5-(2-hydroxyethyl)-4-methylthiazole + ATP = 4-methyl-5-(2-phosphooxyethyl)-thiazole + ADP + H(+)</text>
        <dbReference type="Rhea" id="RHEA:24212"/>
        <dbReference type="ChEBI" id="CHEBI:15378"/>
        <dbReference type="ChEBI" id="CHEBI:17957"/>
        <dbReference type="ChEBI" id="CHEBI:30616"/>
        <dbReference type="ChEBI" id="CHEBI:58296"/>
        <dbReference type="ChEBI" id="CHEBI:456216"/>
        <dbReference type="EC" id="2.7.1.50"/>
    </reaction>
</comment>
<dbReference type="RefSeq" id="WP_410031555.1">
    <property type="nucleotide sequence ID" value="NZ_JBGMEI010000009.1"/>
</dbReference>
<evidence type="ECO:0000256" key="3">
    <source>
        <dbReference type="ARBA" id="ARBA00004868"/>
    </source>
</evidence>
<dbReference type="GO" id="GO:0004417">
    <property type="term" value="F:hydroxyethylthiazole kinase activity"/>
    <property type="evidence" value="ECO:0007669"/>
    <property type="project" value="UniProtKB-EC"/>
</dbReference>
<evidence type="ECO:0000313" key="13">
    <source>
        <dbReference type="Proteomes" id="UP001637996"/>
    </source>
</evidence>
<dbReference type="EMBL" id="JBGMEI010000009">
    <property type="protein sequence ID" value="MFO3665879.1"/>
    <property type="molecule type" value="Genomic_DNA"/>
</dbReference>
<dbReference type="EC" id="2.7.1.50" evidence="11"/>
<keyword evidence="13" id="KW-1185">Reference proteome</keyword>
<dbReference type="InterPro" id="IPR029056">
    <property type="entry name" value="Ribokinase-like"/>
</dbReference>
<comment type="caution">
    <text evidence="11">Lacks conserved residue(s) required for the propagation of feature annotation.</text>
</comment>
<evidence type="ECO:0000256" key="1">
    <source>
        <dbReference type="ARBA" id="ARBA00001771"/>
    </source>
</evidence>
<dbReference type="PANTHER" id="PTHR12592">
    <property type="entry name" value="ATP-DEPENDENT (S)-NAD(P)H-HYDRATE DEHYDRATASE FAMILY MEMBER"/>
    <property type="match status" value="1"/>
</dbReference>
<keyword evidence="7 11" id="KW-0418">Kinase</keyword>
<keyword evidence="8 11" id="KW-0067">ATP-binding</keyword>
<dbReference type="Pfam" id="PF02110">
    <property type="entry name" value="HK"/>
    <property type="match status" value="1"/>
</dbReference>
<keyword evidence="4 11" id="KW-0808">Transferase</keyword>